<name>A0AA38G032_TAXCH</name>
<evidence type="ECO:0000256" key="1">
    <source>
        <dbReference type="SAM" id="MobiDB-lite"/>
    </source>
</evidence>
<feature type="region of interest" description="Disordered" evidence="1">
    <location>
        <begin position="1"/>
        <end position="54"/>
    </location>
</feature>
<keyword evidence="3" id="KW-1185">Reference proteome</keyword>
<feature type="compositionally biased region" description="Basic residues" evidence="1">
    <location>
        <begin position="26"/>
        <end position="37"/>
    </location>
</feature>
<feature type="non-terminal residue" evidence="2">
    <location>
        <position position="54"/>
    </location>
</feature>
<organism evidence="2 3">
    <name type="scientific">Taxus chinensis</name>
    <name type="common">Chinese yew</name>
    <name type="synonym">Taxus wallichiana var. chinensis</name>
    <dbReference type="NCBI Taxonomy" id="29808"/>
    <lineage>
        <taxon>Eukaryota</taxon>
        <taxon>Viridiplantae</taxon>
        <taxon>Streptophyta</taxon>
        <taxon>Embryophyta</taxon>
        <taxon>Tracheophyta</taxon>
        <taxon>Spermatophyta</taxon>
        <taxon>Pinopsida</taxon>
        <taxon>Pinidae</taxon>
        <taxon>Conifers II</taxon>
        <taxon>Cupressales</taxon>
        <taxon>Taxaceae</taxon>
        <taxon>Taxus</taxon>
    </lineage>
</organism>
<reference evidence="2 3" key="1">
    <citation type="journal article" date="2021" name="Nat. Plants">
        <title>The Taxus genome provides insights into paclitaxel biosynthesis.</title>
        <authorList>
            <person name="Xiong X."/>
            <person name="Gou J."/>
            <person name="Liao Q."/>
            <person name="Li Y."/>
            <person name="Zhou Q."/>
            <person name="Bi G."/>
            <person name="Li C."/>
            <person name="Du R."/>
            <person name="Wang X."/>
            <person name="Sun T."/>
            <person name="Guo L."/>
            <person name="Liang H."/>
            <person name="Lu P."/>
            <person name="Wu Y."/>
            <person name="Zhang Z."/>
            <person name="Ro D.K."/>
            <person name="Shang Y."/>
            <person name="Huang S."/>
            <person name="Yan J."/>
        </authorList>
    </citation>
    <scope>NUCLEOTIDE SEQUENCE [LARGE SCALE GENOMIC DNA]</scope>
    <source>
        <strain evidence="2">Ta-2019</strain>
    </source>
</reference>
<accession>A0AA38G032</accession>
<sequence length="54" mass="6090">SPRHHSRSQGHSSLSLGRHNFNRGPARGRRNTSHHRQVPSLPPSWTPPATRMFG</sequence>
<evidence type="ECO:0000313" key="3">
    <source>
        <dbReference type="Proteomes" id="UP000824469"/>
    </source>
</evidence>
<proteinExistence type="predicted"/>
<gene>
    <name evidence="2" type="ORF">KI387_027935</name>
</gene>
<dbReference type="AlphaFoldDB" id="A0AA38G032"/>
<feature type="non-terminal residue" evidence="2">
    <location>
        <position position="1"/>
    </location>
</feature>
<evidence type="ECO:0000313" key="2">
    <source>
        <dbReference type="EMBL" id="KAH9312900.1"/>
    </source>
</evidence>
<protein>
    <submittedName>
        <fullName evidence="2">Uncharacterized protein</fullName>
    </submittedName>
</protein>
<comment type="caution">
    <text evidence="2">The sequence shown here is derived from an EMBL/GenBank/DDBJ whole genome shotgun (WGS) entry which is preliminary data.</text>
</comment>
<dbReference type="Proteomes" id="UP000824469">
    <property type="component" value="Unassembled WGS sequence"/>
</dbReference>
<dbReference type="EMBL" id="JAHRHJ020000006">
    <property type="protein sequence ID" value="KAH9312900.1"/>
    <property type="molecule type" value="Genomic_DNA"/>
</dbReference>